<evidence type="ECO:0000313" key="3">
    <source>
        <dbReference type="EMBL" id="MBB4014264.1"/>
    </source>
</evidence>
<dbReference type="SUPFAM" id="SSF53850">
    <property type="entry name" value="Periplasmic binding protein-like II"/>
    <property type="match status" value="1"/>
</dbReference>
<organism evidence="3 4">
    <name type="scientific">Niveibacterium umoris</name>
    <dbReference type="NCBI Taxonomy" id="1193620"/>
    <lineage>
        <taxon>Bacteria</taxon>
        <taxon>Pseudomonadati</taxon>
        <taxon>Pseudomonadota</taxon>
        <taxon>Betaproteobacteria</taxon>
        <taxon>Rhodocyclales</taxon>
        <taxon>Rhodocyclaceae</taxon>
        <taxon>Niveibacterium</taxon>
    </lineage>
</organism>
<comment type="similarity">
    <text evidence="2">Belongs to the bacterial solute-binding protein 1 family.</text>
</comment>
<dbReference type="Pfam" id="PF01547">
    <property type="entry name" value="SBP_bac_1"/>
    <property type="match status" value="1"/>
</dbReference>
<dbReference type="InterPro" id="IPR050490">
    <property type="entry name" value="Bact_solute-bd_prot1"/>
</dbReference>
<name>A0A840BNU7_9RHOO</name>
<dbReference type="EMBL" id="JACIET010000002">
    <property type="protein sequence ID" value="MBB4014264.1"/>
    <property type="molecule type" value="Genomic_DNA"/>
</dbReference>
<gene>
    <name evidence="3" type="ORF">GGR36_003610</name>
</gene>
<dbReference type="PANTHER" id="PTHR43649:SF14">
    <property type="entry name" value="BLR3389 PROTEIN"/>
    <property type="match status" value="1"/>
</dbReference>
<accession>A0A840BNU7</accession>
<sequence>MLLSLLVTLAACQRTREQLVAERTPVALQHYFSFSGGYANAMDAIAQDFNAAETRYHLQPTSIDHELFKHSIRDDLQRHRTADLYTYWAGARVQSIVESLQPIDDALPVAEMNKLFGTAVVQSACSYNGRVYFVPIAQHYVGFIYNKKLFAALGLQPPKTWRELLDVAHKLKAHGTTPFALGSKARWPAQFWFDYLLLRTAPLAYRQKLMAGEASFEDREVQRVFGMWRDLVKAGMFNPQPNALDFNTGAGMLVRRGEAAMTLMGTWLIGYLESPEVGWHEGTDFGFFPFPVIEPGIPPVALGPIDGLVLPRDAKNPAGAKAAMRFFANAGSEARISRAMGSIAPNILVLDRHYSPLKQAIRAEILRNRAWAFNYDLATAPDRAEIGLNLFTTFLDAPDDYPAQLRQTASRMAQLGSAEARTAQ</sequence>
<dbReference type="Gene3D" id="3.40.190.10">
    <property type="entry name" value="Periplasmic binding protein-like II"/>
    <property type="match status" value="2"/>
</dbReference>
<dbReference type="PANTHER" id="PTHR43649">
    <property type="entry name" value="ARABINOSE-BINDING PROTEIN-RELATED"/>
    <property type="match status" value="1"/>
</dbReference>
<evidence type="ECO:0000313" key="4">
    <source>
        <dbReference type="Proteomes" id="UP000561045"/>
    </source>
</evidence>
<comment type="caution">
    <text evidence="3">The sequence shown here is derived from an EMBL/GenBank/DDBJ whole genome shotgun (WGS) entry which is preliminary data.</text>
</comment>
<dbReference type="AlphaFoldDB" id="A0A840BNU7"/>
<keyword evidence="3" id="KW-0762">Sugar transport</keyword>
<protein>
    <submittedName>
        <fullName evidence="3">Multiple sugar transport system substrate-binding protein/raffinose/stachyose/melibiose transport system substrate-binding protein</fullName>
    </submittedName>
</protein>
<dbReference type="GO" id="GO:0042597">
    <property type="term" value="C:periplasmic space"/>
    <property type="evidence" value="ECO:0007669"/>
    <property type="project" value="UniProtKB-SubCell"/>
</dbReference>
<dbReference type="RefSeq" id="WP_183636142.1">
    <property type="nucleotide sequence ID" value="NZ_BAABLE010000005.1"/>
</dbReference>
<keyword evidence="3" id="KW-0813">Transport</keyword>
<comment type="subcellular location">
    <subcellularLocation>
        <location evidence="1">Periplasm</location>
    </subcellularLocation>
</comment>
<evidence type="ECO:0000256" key="2">
    <source>
        <dbReference type="ARBA" id="ARBA00008520"/>
    </source>
</evidence>
<dbReference type="InterPro" id="IPR006059">
    <property type="entry name" value="SBP"/>
</dbReference>
<proteinExistence type="inferred from homology"/>
<reference evidence="3 4" key="1">
    <citation type="submission" date="2020-08" db="EMBL/GenBank/DDBJ databases">
        <title>Genomic Encyclopedia of Type Strains, Phase IV (KMG-IV): sequencing the most valuable type-strain genomes for metagenomic binning, comparative biology and taxonomic classification.</title>
        <authorList>
            <person name="Goeker M."/>
        </authorList>
    </citation>
    <scope>NUCLEOTIDE SEQUENCE [LARGE SCALE GENOMIC DNA]</scope>
    <source>
        <strain evidence="3 4">DSM 106739</strain>
    </source>
</reference>
<dbReference type="Proteomes" id="UP000561045">
    <property type="component" value="Unassembled WGS sequence"/>
</dbReference>
<keyword evidence="4" id="KW-1185">Reference proteome</keyword>
<evidence type="ECO:0000256" key="1">
    <source>
        <dbReference type="ARBA" id="ARBA00004418"/>
    </source>
</evidence>